<dbReference type="Pfam" id="PF13569">
    <property type="entry name" value="DUF4132"/>
    <property type="match status" value="1"/>
</dbReference>
<dbReference type="InterPro" id="IPR025406">
    <property type="entry name" value="DUF4132"/>
</dbReference>
<dbReference type="EMBL" id="FONR01000001">
    <property type="protein sequence ID" value="SFE32593.1"/>
    <property type="molecule type" value="Genomic_DNA"/>
</dbReference>
<protein>
    <recommendedName>
        <fullName evidence="1">DUF4132 domain-containing protein</fullName>
    </recommendedName>
</protein>
<organism evidence="2 3">
    <name type="scientific">Streptomyces mirabilis</name>
    <dbReference type="NCBI Taxonomy" id="68239"/>
    <lineage>
        <taxon>Bacteria</taxon>
        <taxon>Bacillati</taxon>
        <taxon>Actinomycetota</taxon>
        <taxon>Actinomycetes</taxon>
        <taxon>Kitasatosporales</taxon>
        <taxon>Streptomycetaceae</taxon>
        <taxon>Streptomyces</taxon>
    </lineage>
</organism>
<gene>
    <name evidence="2" type="ORF">SAMN02787118_101334</name>
</gene>
<dbReference type="OrthoDB" id="4518949at2"/>
<dbReference type="Proteomes" id="UP000181942">
    <property type="component" value="Unassembled WGS sequence"/>
</dbReference>
<proteinExistence type="predicted"/>
<dbReference type="AlphaFoldDB" id="A0A1I1ZPU6"/>
<evidence type="ECO:0000259" key="1">
    <source>
        <dbReference type="Pfam" id="PF13569"/>
    </source>
</evidence>
<reference evidence="2 3" key="1">
    <citation type="submission" date="2016-10" db="EMBL/GenBank/DDBJ databases">
        <authorList>
            <person name="de Groot N.N."/>
        </authorList>
    </citation>
    <scope>NUCLEOTIDE SEQUENCE [LARGE SCALE GENOMIC DNA]</scope>
    <source>
        <strain evidence="2 3">OK461</strain>
    </source>
</reference>
<evidence type="ECO:0000313" key="2">
    <source>
        <dbReference type="EMBL" id="SFE32593.1"/>
    </source>
</evidence>
<feature type="domain" description="DUF4132" evidence="1">
    <location>
        <begin position="26"/>
        <end position="210"/>
    </location>
</feature>
<evidence type="ECO:0000313" key="3">
    <source>
        <dbReference type="Proteomes" id="UP000181942"/>
    </source>
</evidence>
<accession>A0A1I1ZPU6</accession>
<name>A0A1I1ZPU6_9ACTN</name>
<sequence>MGWIETSSGYAVTLDGAQVRCRNAAGRMLKQVPAKLRDDVEVVRLRQLAEWLERHERECRSQVDTWIVRSLPVPTDLLARVWPDAAWQAALRDLVVAPVDTDGTVALERAGFLRDADPEQGLGVVDLDGDSVRLAARTVVIPHPVLLEDLEELREFAAELGVEQGAGQLFREVWPRPDERDGAAFEWSAYGGGKFEELRHATARAGSYGYRMRGGYAVCPLIENGVAVEAAYWIGADYPESETRTGGLEWRAAGGRRLPLREVGPVAWSEGVRMAALVYAGRVVNGEDEEGEL</sequence>
<dbReference type="RefSeq" id="WP_075025503.1">
    <property type="nucleotide sequence ID" value="NZ_FONR01000001.1"/>
</dbReference>